<dbReference type="STRING" id="525245.HMPREF0044_1050"/>
<dbReference type="GO" id="GO:0016791">
    <property type="term" value="F:phosphatase activity"/>
    <property type="evidence" value="ECO:0007669"/>
    <property type="project" value="TreeGrafter"/>
</dbReference>
<dbReference type="Pfam" id="PF00300">
    <property type="entry name" value="His_Phos_1"/>
    <property type="match status" value="1"/>
</dbReference>
<dbReference type="SUPFAM" id="SSF53254">
    <property type="entry name" value="Phosphoglycerate mutase-like"/>
    <property type="match status" value="1"/>
</dbReference>
<dbReference type="HOGENOM" id="CLU_033323_9_5_11"/>
<reference evidence="1 2" key="1">
    <citation type="submission" date="2009-01" db="EMBL/GenBank/DDBJ databases">
        <authorList>
            <person name="Qin X."/>
            <person name="Bachman B."/>
            <person name="Battles P."/>
            <person name="Bell A."/>
            <person name="Bess C."/>
            <person name="Bickham C."/>
            <person name="Chaboub L."/>
            <person name="Chen D."/>
            <person name="Coyle M."/>
            <person name="Deiros D.R."/>
            <person name="Dinh H."/>
            <person name="Forbes L."/>
            <person name="Fowler G."/>
            <person name="Francisco L."/>
            <person name="Fu Q."/>
            <person name="Gubbala S."/>
            <person name="Hale W."/>
            <person name="Han Y."/>
            <person name="Hemphill L."/>
            <person name="Highlander S.K."/>
            <person name="Hirani K."/>
            <person name="Hogues M."/>
            <person name="Jackson L."/>
            <person name="Jakkamsetti A."/>
            <person name="Javaid M."/>
            <person name="Jiang H."/>
            <person name="Korchina V."/>
            <person name="Kovar C."/>
            <person name="Lara F."/>
            <person name="Lee S."/>
            <person name="Mata R."/>
            <person name="Mathew T."/>
            <person name="Moen C."/>
            <person name="Morales K."/>
            <person name="Munidasa M."/>
            <person name="Nazareth L."/>
            <person name="Ngo R."/>
            <person name="Nguyen L."/>
            <person name="Okwuonu G."/>
            <person name="Ongeri F."/>
            <person name="Patil S."/>
            <person name="Petrosino J."/>
            <person name="Pham C."/>
            <person name="Pham P."/>
            <person name="Pu L.-L."/>
            <person name="Puazo M."/>
            <person name="Raj R."/>
            <person name="Reid J."/>
            <person name="Rouhana J."/>
            <person name="Saada N."/>
            <person name="Shang Y."/>
            <person name="Simmons D."/>
            <person name="Thornton R."/>
            <person name="Warren J."/>
            <person name="Weissenberger G."/>
            <person name="Zhang J."/>
            <person name="Zhang L."/>
            <person name="Zhou C."/>
            <person name="Zhu D."/>
            <person name="Muzny D."/>
            <person name="Worley K."/>
            <person name="Gibbs R."/>
        </authorList>
    </citation>
    <scope>NUCLEOTIDE SEQUENCE [LARGE SCALE GENOMIC DNA]</scope>
    <source>
        <strain evidence="1 2">DSM 15436</strain>
    </source>
</reference>
<comment type="caution">
    <text evidence="1">The sequence shown here is derived from an EMBL/GenBank/DDBJ whole genome shotgun (WGS) entry which is preliminary data.</text>
</comment>
<dbReference type="PANTHER" id="PTHR48100">
    <property type="entry name" value="BROAD-SPECIFICITY PHOSPHATASE YOR283W-RELATED"/>
    <property type="match status" value="1"/>
</dbReference>
<dbReference type="InterPro" id="IPR013078">
    <property type="entry name" value="His_Pase_superF_clade-1"/>
</dbReference>
<keyword evidence="2" id="KW-1185">Reference proteome</keyword>
<name>C0W0H2_9ACTO</name>
<accession>C0W0H2</accession>
<dbReference type="Proteomes" id="UP000010301">
    <property type="component" value="Unassembled WGS sequence"/>
</dbReference>
<sequence>MPGAPLDETGHTQAQLMAQNFEELVGSAPDAIFVSPLIRARQTAAALEEKYGLTATVLPGIAEISAGDMEMSETDEHIFTYLGTILNWIQGDLAQQMPGGETGYQVMQRFSQAIVAGVETAYAQGQETVVFVAHGALCRFIAHTLSKDITPELVATFPMHNASTTTFVCSGECPNDLAELLNQNWQALTWSDKPLNEYSLEEMKTDPVVSKLRPAKDPLR</sequence>
<protein>
    <submittedName>
        <fullName evidence="1">Phosphoglycerate mutase family protein</fullName>
    </submittedName>
</protein>
<dbReference type="CDD" id="cd07067">
    <property type="entry name" value="HP_PGM_like"/>
    <property type="match status" value="1"/>
</dbReference>
<dbReference type="InterPro" id="IPR050275">
    <property type="entry name" value="PGM_Phosphatase"/>
</dbReference>
<gene>
    <name evidence="1" type="ORF">HMPREF0044_1050</name>
</gene>
<dbReference type="EMBL" id="ACFG01000030">
    <property type="protein sequence ID" value="EEH64031.1"/>
    <property type="molecule type" value="Genomic_DNA"/>
</dbReference>
<dbReference type="AlphaFoldDB" id="C0W0H2"/>
<dbReference type="InterPro" id="IPR029033">
    <property type="entry name" value="His_PPase_superfam"/>
</dbReference>
<dbReference type="eggNOG" id="COG0406">
    <property type="taxonomic scope" value="Bacteria"/>
</dbReference>
<dbReference type="Gene3D" id="3.40.50.1240">
    <property type="entry name" value="Phosphoglycerate mutase-like"/>
    <property type="match status" value="1"/>
</dbReference>
<organism evidence="1 2">
    <name type="scientific">Gleimia coleocanis DSM 15436</name>
    <dbReference type="NCBI Taxonomy" id="525245"/>
    <lineage>
        <taxon>Bacteria</taxon>
        <taxon>Bacillati</taxon>
        <taxon>Actinomycetota</taxon>
        <taxon>Actinomycetes</taxon>
        <taxon>Actinomycetales</taxon>
        <taxon>Actinomycetaceae</taxon>
        <taxon>Gleimia</taxon>
    </lineage>
</organism>
<evidence type="ECO:0000313" key="1">
    <source>
        <dbReference type="EMBL" id="EEH64031.1"/>
    </source>
</evidence>
<dbReference type="GO" id="GO:0005737">
    <property type="term" value="C:cytoplasm"/>
    <property type="evidence" value="ECO:0007669"/>
    <property type="project" value="TreeGrafter"/>
</dbReference>
<proteinExistence type="predicted"/>
<dbReference type="PANTHER" id="PTHR48100:SF62">
    <property type="entry name" value="GLUCOSYL-3-PHOSPHOGLYCERATE PHOSPHATASE"/>
    <property type="match status" value="1"/>
</dbReference>
<evidence type="ECO:0000313" key="2">
    <source>
        <dbReference type="Proteomes" id="UP000010301"/>
    </source>
</evidence>